<comment type="caution">
    <text evidence="1">The sequence shown here is derived from an EMBL/GenBank/DDBJ whole genome shotgun (WGS) entry which is preliminary data.</text>
</comment>
<protein>
    <submittedName>
        <fullName evidence="1">Uncharacterized protein</fullName>
    </submittedName>
</protein>
<accession>A0A0F8W0W5</accession>
<reference evidence="1" key="1">
    <citation type="journal article" date="2015" name="Nature">
        <title>Complex archaea that bridge the gap between prokaryotes and eukaryotes.</title>
        <authorList>
            <person name="Spang A."/>
            <person name="Saw J.H."/>
            <person name="Jorgensen S.L."/>
            <person name="Zaremba-Niedzwiedzka K."/>
            <person name="Martijn J."/>
            <person name="Lind A.E."/>
            <person name="van Eijk R."/>
            <person name="Schleper C."/>
            <person name="Guy L."/>
            <person name="Ettema T.J."/>
        </authorList>
    </citation>
    <scope>NUCLEOTIDE SEQUENCE</scope>
</reference>
<organism evidence="1">
    <name type="scientific">marine sediment metagenome</name>
    <dbReference type="NCBI Taxonomy" id="412755"/>
    <lineage>
        <taxon>unclassified sequences</taxon>
        <taxon>metagenomes</taxon>
        <taxon>ecological metagenomes</taxon>
    </lineage>
</organism>
<sequence>MVNVNIKINDKIHCQARVLALKQKKSLIEYVNEAIKEKVARDS</sequence>
<name>A0A0F8W0W5_9ZZZZ</name>
<dbReference type="AlphaFoldDB" id="A0A0F8W0W5"/>
<gene>
    <name evidence="1" type="ORF">LCGC14_3126270</name>
</gene>
<evidence type="ECO:0000313" key="1">
    <source>
        <dbReference type="EMBL" id="KKK50317.1"/>
    </source>
</evidence>
<proteinExistence type="predicted"/>
<dbReference type="EMBL" id="LAZR01068083">
    <property type="protein sequence ID" value="KKK50317.1"/>
    <property type="molecule type" value="Genomic_DNA"/>
</dbReference>